<proteinExistence type="predicted"/>
<accession>A0ABV1VBM8</accession>
<dbReference type="Proteomes" id="UP001490330">
    <property type="component" value="Unassembled WGS sequence"/>
</dbReference>
<organism evidence="2 3">
    <name type="scientific">Streptomyces flaveolus</name>
    <dbReference type="NCBI Taxonomy" id="67297"/>
    <lineage>
        <taxon>Bacteria</taxon>
        <taxon>Bacillati</taxon>
        <taxon>Actinomycetota</taxon>
        <taxon>Actinomycetes</taxon>
        <taxon>Kitasatosporales</taxon>
        <taxon>Streptomycetaceae</taxon>
        <taxon>Streptomyces</taxon>
    </lineage>
</organism>
<sequence>MSLLRQAAVTAAASLSLLIALPNPAQAATGEFRYTYYDDSGNRTAGVLVEPDSRVCVTLPEVADPDETEPAFAPQNDTDSTVTMFTGPDCDGDYYSLRPGGKAGDRLKLRSALFS</sequence>
<feature type="chain" id="PRO_5046671210" evidence="1">
    <location>
        <begin position="28"/>
        <end position="115"/>
    </location>
</feature>
<evidence type="ECO:0000256" key="1">
    <source>
        <dbReference type="SAM" id="SignalP"/>
    </source>
</evidence>
<name>A0ABV1VBM8_9ACTN</name>
<gene>
    <name evidence="2" type="ORF">ABT322_08920</name>
</gene>
<protein>
    <submittedName>
        <fullName evidence="2">Uncharacterized protein</fullName>
    </submittedName>
</protein>
<keyword evidence="3" id="KW-1185">Reference proteome</keyword>
<feature type="signal peptide" evidence="1">
    <location>
        <begin position="1"/>
        <end position="27"/>
    </location>
</feature>
<keyword evidence="1" id="KW-0732">Signal</keyword>
<dbReference type="RefSeq" id="WP_350722428.1">
    <property type="nucleotide sequence ID" value="NZ_JBEPCO010000036.1"/>
</dbReference>
<reference evidence="2 3" key="1">
    <citation type="submission" date="2024-06" db="EMBL/GenBank/DDBJ databases">
        <title>The Natural Products Discovery Center: Release of the First 8490 Sequenced Strains for Exploring Actinobacteria Biosynthetic Diversity.</title>
        <authorList>
            <person name="Kalkreuter E."/>
            <person name="Kautsar S.A."/>
            <person name="Yang D."/>
            <person name="Bader C.D."/>
            <person name="Teijaro C.N."/>
            <person name="Fluegel L."/>
            <person name="Davis C.M."/>
            <person name="Simpson J.R."/>
            <person name="Lauterbach L."/>
            <person name="Steele A.D."/>
            <person name="Gui C."/>
            <person name="Meng S."/>
            <person name="Li G."/>
            <person name="Viehrig K."/>
            <person name="Ye F."/>
            <person name="Su P."/>
            <person name="Kiefer A.F."/>
            <person name="Nichols A."/>
            <person name="Cepeda A.J."/>
            <person name="Yan W."/>
            <person name="Fan B."/>
            <person name="Jiang Y."/>
            <person name="Adhikari A."/>
            <person name="Zheng C.-J."/>
            <person name="Schuster L."/>
            <person name="Cowan T.M."/>
            <person name="Smanski M.J."/>
            <person name="Chevrette M.G."/>
            <person name="De Carvalho L.P.S."/>
            <person name="Shen B."/>
        </authorList>
    </citation>
    <scope>NUCLEOTIDE SEQUENCE [LARGE SCALE GENOMIC DNA]</scope>
    <source>
        <strain evidence="2 3">NPDC000632</strain>
    </source>
</reference>
<dbReference type="EMBL" id="JBEPCV010000005">
    <property type="protein sequence ID" value="MER6903895.1"/>
    <property type="molecule type" value="Genomic_DNA"/>
</dbReference>
<evidence type="ECO:0000313" key="2">
    <source>
        <dbReference type="EMBL" id="MER6903895.1"/>
    </source>
</evidence>
<evidence type="ECO:0000313" key="3">
    <source>
        <dbReference type="Proteomes" id="UP001490330"/>
    </source>
</evidence>
<comment type="caution">
    <text evidence="2">The sequence shown here is derived from an EMBL/GenBank/DDBJ whole genome shotgun (WGS) entry which is preliminary data.</text>
</comment>